<dbReference type="GO" id="GO:0032543">
    <property type="term" value="P:mitochondrial translation"/>
    <property type="evidence" value="ECO:0007669"/>
    <property type="project" value="TreeGrafter"/>
</dbReference>
<feature type="region of interest" description="Disordered" evidence="1">
    <location>
        <begin position="185"/>
        <end position="213"/>
    </location>
</feature>
<protein>
    <recommendedName>
        <fullName evidence="2">Glutamyl-tRNA amidotransferase complex subunit Gta3 domain-containing protein</fullName>
    </recommendedName>
</protein>
<dbReference type="PANTHER" id="PTHR15004">
    <property type="entry name" value="GLUTAMYL-TRNA(GLN) AMIDOTRANSFERASE SUBUNIT C, MITOCHONDRIAL"/>
    <property type="match status" value="1"/>
</dbReference>
<comment type="caution">
    <text evidence="3">The sequence shown here is derived from an EMBL/GenBank/DDBJ whole genome shotgun (WGS) entry which is preliminary data.</text>
</comment>
<proteinExistence type="predicted"/>
<dbReference type="PANTHER" id="PTHR15004:SF0">
    <property type="entry name" value="GLUTAMYL-TRNA(GLN) AMIDOTRANSFERASE SUBUNIT C, MITOCHONDRIAL"/>
    <property type="match status" value="1"/>
</dbReference>
<dbReference type="InterPro" id="IPR003837">
    <property type="entry name" value="GatC"/>
</dbReference>
<feature type="domain" description="Glutamyl-tRNA amidotransferase complex subunit Gta3" evidence="2">
    <location>
        <begin position="92"/>
        <end position="149"/>
    </location>
</feature>
<accession>A0A4V1X9F0</accession>
<feature type="compositionally biased region" description="Gly residues" evidence="1">
    <location>
        <begin position="193"/>
        <end position="211"/>
    </location>
</feature>
<feature type="region of interest" description="Disordered" evidence="1">
    <location>
        <begin position="32"/>
        <end position="92"/>
    </location>
</feature>
<gene>
    <name evidence="3" type="ORF">DL764_007878</name>
</gene>
<dbReference type="GO" id="GO:0070681">
    <property type="term" value="P:glutaminyl-tRNAGln biosynthesis via transamidation"/>
    <property type="evidence" value="ECO:0007669"/>
    <property type="project" value="TreeGrafter"/>
</dbReference>
<name>A0A4V1X9F0_9PEZI</name>
<reference evidence="3 4" key="1">
    <citation type="submission" date="2018-06" db="EMBL/GenBank/DDBJ databases">
        <title>Complete Genomes of Monosporascus.</title>
        <authorList>
            <person name="Robinson A.J."/>
            <person name="Natvig D.O."/>
        </authorList>
    </citation>
    <scope>NUCLEOTIDE SEQUENCE [LARGE SCALE GENOMIC DNA]</scope>
    <source>
        <strain evidence="3 4">CBS 110550</strain>
    </source>
</reference>
<dbReference type="Proteomes" id="UP000293360">
    <property type="component" value="Unassembled WGS sequence"/>
</dbReference>
<evidence type="ECO:0000256" key="1">
    <source>
        <dbReference type="SAM" id="MobiDB-lite"/>
    </source>
</evidence>
<evidence type="ECO:0000313" key="4">
    <source>
        <dbReference type="Proteomes" id="UP000293360"/>
    </source>
</evidence>
<keyword evidence="4" id="KW-1185">Reference proteome</keyword>
<dbReference type="Pfam" id="PF20978">
    <property type="entry name" value="Gta3"/>
    <property type="match status" value="1"/>
</dbReference>
<dbReference type="InterPro" id="IPR049545">
    <property type="entry name" value="Gta3_dom"/>
</dbReference>
<evidence type="ECO:0000259" key="2">
    <source>
        <dbReference type="Pfam" id="PF20978"/>
    </source>
</evidence>
<dbReference type="OrthoDB" id="5522061at2759"/>
<evidence type="ECO:0000313" key="3">
    <source>
        <dbReference type="EMBL" id="RYO94220.1"/>
    </source>
</evidence>
<dbReference type="GO" id="GO:0005739">
    <property type="term" value="C:mitochondrion"/>
    <property type="evidence" value="ECO:0007669"/>
    <property type="project" value="TreeGrafter"/>
</dbReference>
<dbReference type="GO" id="GO:0006450">
    <property type="term" value="P:regulation of translational fidelity"/>
    <property type="evidence" value="ECO:0007669"/>
    <property type="project" value="InterPro"/>
</dbReference>
<dbReference type="GO" id="GO:0030956">
    <property type="term" value="C:glutamyl-tRNA(Gln) amidotransferase complex"/>
    <property type="evidence" value="ECO:0007669"/>
    <property type="project" value="TreeGrafter"/>
</dbReference>
<dbReference type="AlphaFoldDB" id="A0A4V1X9F0"/>
<organism evidence="3 4">
    <name type="scientific">Monosporascus ibericus</name>
    <dbReference type="NCBI Taxonomy" id="155417"/>
    <lineage>
        <taxon>Eukaryota</taxon>
        <taxon>Fungi</taxon>
        <taxon>Dikarya</taxon>
        <taxon>Ascomycota</taxon>
        <taxon>Pezizomycotina</taxon>
        <taxon>Sordariomycetes</taxon>
        <taxon>Xylariomycetidae</taxon>
        <taxon>Xylariales</taxon>
        <taxon>Xylariales incertae sedis</taxon>
        <taxon>Monosporascus</taxon>
    </lineage>
</organism>
<sequence length="252" mass="26414">MPTMSTTICHRCRSKAAHRGLVGVLRAFSPAAGGRRRPFHSTTPQSQQGDDEISRILSKPTWSVRSLLPPPPPSSSSSSTPTPTPTQAHPSETATKITAQTLSHLLRLSALPQPAPGSEEEARMLADLEAQLGFVRAIREVDTRGVAPLRAIRDETAAGAREQAVGLGALRDALAAEDVVGHARRRRRRRRVGGVGGGSEGEAGRGGGAGTGRRNEIECWDVLGGASETAGPYFVVRSGGDDGGGGAKVDRH</sequence>
<dbReference type="EMBL" id="QJNU01000571">
    <property type="protein sequence ID" value="RYO94220.1"/>
    <property type="molecule type" value="Genomic_DNA"/>
</dbReference>